<protein>
    <submittedName>
        <fullName evidence="2">Uncharacterized protein</fullName>
    </submittedName>
</protein>
<reference evidence="2 3" key="1">
    <citation type="submission" date="2011-02" db="EMBL/GenBank/DDBJ databases">
        <authorList>
            <person name="Muzny D."/>
            <person name="Qin X."/>
            <person name="Deng J."/>
            <person name="Jiang H."/>
            <person name="Liu Y."/>
            <person name="Qu J."/>
            <person name="Song X.-Z."/>
            <person name="Zhang L."/>
            <person name="Thornton R."/>
            <person name="Coyle M."/>
            <person name="Francisco L."/>
            <person name="Jackson L."/>
            <person name="Javaid M."/>
            <person name="Korchina V."/>
            <person name="Kovar C."/>
            <person name="Mata R."/>
            <person name="Mathew T."/>
            <person name="Ngo R."/>
            <person name="Nguyen L."/>
            <person name="Nguyen N."/>
            <person name="Okwuonu G."/>
            <person name="Ongeri F."/>
            <person name="Pham C."/>
            <person name="Simmons D."/>
            <person name="Wilczek-Boney K."/>
            <person name="Hale W."/>
            <person name="Jakkamsetti A."/>
            <person name="Pham P."/>
            <person name="Ruth R."/>
            <person name="San Lucas F."/>
            <person name="Warren J."/>
            <person name="Zhang J."/>
            <person name="Zhao Z."/>
            <person name="Zhou C."/>
            <person name="Zhu D."/>
            <person name="Lee S."/>
            <person name="Bess C."/>
            <person name="Blankenburg K."/>
            <person name="Forbes L."/>
            <person name="Fu Q."/>
            <person name="Gubbala S."/>
            <person name="Hirani K."/>
            <person name="Jayaseelan J.C."/>
            <person name="Lara F."/>
            <person name="Munidasa M."/>
            <person name="Palculict T."/>
            <person name="Patil S."/>
            <person name="Pu L.-L."/>
            <person name="Saada N."/>
            <person name="Tang L."/>
            <person name="Weissenberger G."/>
            <person name="Zhu Y."/>
            <person name="Hemphill L."/>
            <person name="Shang Y."/>
            <person name="Youmans B."/>
            <person name="Ayvaz T."/>
            <person name="Ross M."/>
            <person name="Santibanez J."/>
            <person name="Aqrawi P."/>
            <person name="Gross S."/>
            <person name="Joshi V."/>
            <person name="Fowler G."/>
            <person name="Nazareth L."/>
            <person name="Reid J."/>
            <person name="Worley K."/>
            <person name="Petrosino J."/>
            <person name="Highlander S."/>
            <person name="Gibbs R."/>
        </authorList>
    </citation>
    <scope>NUCLEOTIDE SEQUENCE [LARGE SCALE GENOMIC DNA]</scope>
    <source>
        <strain evidence="2 3">ATCC BAA-1200</strain>
    </source>
</reference>
<organism evidence="2 3">
    <name type="scientific">Neisseria bacilliformis ATCC BAA-1200</name>
    <dbReference type="NCBI Taxonomy" id="888742"/>
    <lineage>
        <taxon>Bacteria</taxon>
        <taxon>Pseudomonadati</taxon>
        <taxon>Pseudomonadota</taxon>
        <taxon>Betaproteobacteria</taxon>
        <taxon>Neisseriales</taxon>
        <taxon>Neisseriaceae</taxon>
        <taxon>Neisseria</taxon>
    </lineage>
</organism>
<accession>F2BET8</accession>
<name>F2BET8_9NEIS</name>
<sequence>MLPPAPFFNLSDGLCRRSAQNNNNYPNIAWQRPSEKNSRLQENI</sequence>
<proteinExistence type="predicted"/>
<feature type="compositionally biased region" description="Basic and acidic residues" evidence="1">
    <location>
        <begin position="33"/>
        <end position="44"/>
    </location>
</feature>
<evidence type="ECO:0000256" key="1">
    <source>
        <dbReference type="SAM" id="MobiDB-lite"/>
    </source>
</evidence>
<gene>
    <name evidence="2" type="ORF">HMPREF9123_2245</name>
</gene>
<keyword evidence="3" id="KW-1185">Reference proteome</keyword>
<feature type="region of interest" description="Disordered" evidence="1">
    <location>
        <begin position="21"/>
        <end position="44"/>
    </location>
</feature>
<dbReference type="AlphaFoldDB" id="F2BET8"/>
<dbReference type="EMBL" id="AFAY01000046">
    <property type="protein sequence ID" value="EGF09993.1"/>
    <property type="molecule type" value="Genomic_DNA"/>
</dbReference>
<evidence type="ECO:0000313" key="3">
    <source>
        <dbReference type="Proteomes" id="UP000004105"/>
    </source>
</evidence>
<dbReference type="Proteomes" id="UP000004105">
    <property type="component" value="Unassembled WGS sequence"/>
</dbReference>
<evidence type="ECO:0000313" key="2">
    <source>
        <dbReference type="EMBL" id="EGF09993.1"/>
    </source>
</evidence>
<comment type="caution">
    <text evidence="2">The sequence shown here is derived from an EMBL/GenBank/DDBJ whole genome shotgun (WGS) entry which is preliminary data.</text>
</comment>
<dbReference type="HOGENOM" id="CLU_3219018_0_0_4"/>